<dbReference type="SUPFAM" id="SSF53254">
    <property type="entry name" value="Phosphoglycerate mutase-like"/>
    <property type="match status" value="1"/>
</dbReference>
<accession>A0A9N9YNP1</accession>
<dbReference type="OrthoDB" id="496981at2759"/>
<comment type="caution">
    <text evidence="1">The sequence shown here is derived from an EMBL/GenBank/DDBJ whole genome shotgun (WGS) entry which is preliminary data.</text>
</comment>
<sequence>MTPDSTCGYQFSSEAAWFINYVEASRACPQSKLVTQPNLGLLDVDYKSGDGSLGESRGWGGFARYVQHLNNKTDPSTSYKVLLVVRHGRGVHNVVMDEVGSAEWKVGNQRSFAGLKIDILGTAKLTSTQRHWSKLEGDGNRTWYDAELVDEGVEQAKALGTFFAEGVKNMGFPVPDTLYTSPLARCLETTKLVFKDVVEGQGKPFKPIVKELLRERLTNHTCDRRRATKWITATYPEYELETAFADEDVLWHADRSESNAENAARTQRLLEDIWKEDSGAFIALITHSFALSSILEVIHAPHFRVGEGVMTAFLVKGQRLGIN</sequence>
<dbReference type="PANTHER" id="PTHR48100:SF1">
    <property type="entry name" value="HISTIDINE PHOSPHATASE FAMILY PROTEIN-RELATED"/>
    <property type="match status" value="1"/>
</dbReference>
<dbReference type="InterPro" id="IPR029033">
    <property type="entry name" value="His_PPase_superfam"/>
</dbReference>
<dbReference type="Proteomes" id="UP000696573">
    <property type="component" value="Unassembled WGS sequence"/>
</dbReference>
<protein>
    <recommendedName>
        <fullName evidence="3">Phosphoglycerate mutase</fullName>
    </recommendedName>
</protein>
<evidence type="ECO:0008006" key="3">
    <source>
        <dbReference type="Google" id="ProtNLM"/>
    </source>
</evidence>
<dbReference type="CDD" id="cd07067">
    <property type="entry name" value="HP_PGM_like"/>
    <property type="match status" value="1"/>
</dbReference>
<evidence type="ECO:0000313" key="2">
    <source>
        <dbReference type="Proteomes" id="UP000696573"/>
    </source>
</evidence>
<gene>
    <name evidence="1" type="ORF">CRHIZ90672A_00005271</name>
</gene>
<dbReference type="Pfam" id="PF00300">
    <property type="entry name" value="His_Phos_1"/>
    <property type="match status" value="1"/>
</dbReference>
<dbReference type="InterPro" id="IPR013078">
    <property type="entry name" value="His_Pase_superF_clade-1"/>
</dbReference>
<dbReference type="Gene3D" id="3.40.50.1240">
    <property type="entry name" value="Phosphoglycerate mutase-like"/>
    <property type="match status" value="1"/>
</dbReference>
<dbReference type="GO" id="GO:0016791">
    <property type="term" value="F:phosphatase activity"/>
    <property type="evidence" value="ECO:0007669"/>
    <property type="project" value="TreeGrafter"/>
</dbReference>
<dbReference type="InterPro" id="IPR050275">
    <property type="entry name" value="PGM_Phosphatase"/>
</dbReference>
<name>A0A9N9YNP1_9HYPO</name>
<dbReference type="AlphaFoldDB" id="A0A9N9YNP1"/>
<organism evidence="1 2">
    <name type="scientific">Clonostachys rhizophaga</name>
    <dbReference type="NCBI Taxonomy" id="160324"/>
    <lineage>
        <taxon>Eukaryota</taxon>
        <taxon>Fungi</taxon>
        <taxon>Dikarya</taxon>
        <taxon>Ascomycota</taxon>
        <taxon>Pezizomycotina</taxon>
        <taxon>Sordariomycetes</taxon>
        <taxon>Hypocreomycetidae</taxon>
        <taxon>Hypocreales</taxon>
        <taxon>Bionectriaceae</taxon>
        <taxon>Clonostachys</taxon>
    </lineage>
</organism>
<keyword evidence="2" id="KW-1185">Reference proteome</keyword>
<evidence type="ECO:0000313" key="1">
    <source>
        <dbReference type="EMBL" id="CAH0025121.1"/>
    </source>
</evidence>
<reference evidence="1" key="1">
    <citation type="submission" date="2021-10" db="EMBL/GenBank/DDBJ databases">
        <authorList>
            <person name="Piombo E."/>
        </authorList>
    </citation>
    <scope>NUCLEOTIDE SEQUENCE</scope>
</reference>
<proteinExistence type="predicted"/>
<dbReference type="SMART" id="SM00855">
    <property type="entry name" value="PGAM"/>
    <property type="match status" value="1"/>
</dbReference>
<dbReference type="EMBL" id="CABFNQ020000702">
    <property type="protein sequence ID" value="CAH0025121.1"/>
    <property type="molecule type" value="Genomic_DNA"/>
</dbReference>
<dbReference type="GO" id="GO:0005737">
    <property type="term" value="C:cytoplasm"/>
    <property type="evidence" value="ECO:0007669"/>
    <property type="project" value="TreeGrafter"/>
</dbReference>
<dbReference type="PANTHER" id="PTHR48100">
    <property type="entry name" value="BROAD-SPECIFICITY PHOSPHATASE YOR283W-RELATED"/>
    <property type="match status" value="1"/>
</dbReference>